<protein>
    <submittedName>
        <fullName evidence="2">Uncharacterized protein</fullName>
    </submittedName>
</protein>
<dbReference type="AlphaFoldDB" id="A0A9N7W2G0"/>
<dbReference type="Proteomes" id="UP001153269">
    <property type="component" value="Unassembled WGS sequence"/>
</dbReference>
<keyword evidence="3" id="KW-1185">Reference proteome</keyword>
<evidence type="ECO:0000313" key="2">
    <source>
        <dbReference type="EMBL" id="CAB1460554.1"/>
    </source>
</evidence>
<proteinExistence type="predicted"/>
<organism evidence="2 3">
    <name type="scientific">Pleuronectes platessa</name>
    <name type="common">European plaice</name>
    <dbReference type="NCBI Taxonomy" id="8262"/>
    <lineage>
        <taxon>Eukaryota</taxon>
        <taxon>Metazoa</taxon>
        <taxon>Chordata</taxon>
        <taxon>Craniata</taxon>
        <taxon>Vertebrata</taxon>
        <taxon>Euteleostomi</taxon>
        <taxon>Actinopterygii</taxon>
        <taxon>Neopterygii</taxon>
        <taxon>Teleostei</taxon>
        <taxon>Neoteleostei</taxon>
        <taxon>Acanthomorphata</taxon>
        <taxon>Carangaria</taxon>
        <taxon>Pleuronectiformes</taxon>
        <taxon>Pleuronectoidei</taxon>
        <taxon>Pleuronectidae</taxon>
        <taxon>Pleuronectes</taxon>
    </lineage>
</organism>
<accession>A0A9N7W2G0</accession>
<name>A0A9N7W2G0_PLEPL</name>
<feature type="non-terminal residue" evidence="2">
    <location>
        <position position="1"/>
    </location>
</feature>
<sequence>SWHRADTGKRAHRPPVEKRVDLQWSDSSGKLKHVKLQMRVGRFCPKRHPQQAEGNIRRASLPLLLGSGHSSILLYCLSCILLHHRLDIKMDATTGPQKVKPKRLNRHLVAGWRT</sequence>
<evidence type="ECO:0000313" key="3">
    <source>
        <dbReference type="Proteomes" id="UP001153269"/>
    </source>
</evidence>
<feature type="region of interest" description="Disordered" evidence="1">
    <location>
        <begin position="1"/>
        <end position="20"/>
    </location>
</feature>
<evidence type="ECO:0000256" key="1">
    <source>
        <dbReference type="SAM" id="MobiDB-lite"/>
    </source>
</evidence>
<comment type="caution">
    <text evidence="2">The sequence shown here is derived from an EMBL/GenBank/DDBJ whole genome shotgun (WGS) entry which is preliminary data.</text>
</comment>
<dbReference type="EMBL" id="CADEAL010004484">
    <property type="protein sequence ID" value="CAB1460554.1"/>
    <property type="molecule type" value="Genomic_DNA"/>
</dbReference>
<gene>
    <name evidence="2" type="ORF">PLEPLA_LOCUS48405</name>
</gene>
<reference evidence="2" key="1">
    <citation type="submission" date="2020-03" db="EMBL/GenBank/DDBJ databases">
        <authorList>
            <person name="Weist P."/>
        </authorList>
    </citation>
    <scope>NUCLEOTIDE SEQUENCE</scope>
</reference>